<evidence type="ECO:0000313" key="2">
    <source>
        <dbReference type="EMBL" id="OAH62174.1"/>
    </source>
</evidence>
<dbReference type="Pfam" id="PF00378">
    <property type="entry name" value="ECH_1"/>
    <property type="match status" value="1"/>
</dbReference>
<dbReference type="InterPro" id="IPR001753">
    <property type="entry name" value="Enoyl-CoA_hydra/iso"/>
</dbReference>
<sequence length="254" mass="28109">MDYIVELDEQSGILLFTIKREEKRNAVNYAVMDGLKAAVERAKKDDVRVLAITGSGEQAFCSGGDLSIFHALRTEKEAYNMLAKMGDVLYKLATLPKPTVALLNGSAVGGGCEIAAACDYRIARTGVKIGFIQGCMAITTGWGGGTLLMERIEPRYAFKMLSEAAVFRAEQLDQFGFIDRISEQAELSEARAFFKNEQTIKISVLTAYKKMLIAKWEAGDLRNRMKTEIKECAILWAQDAHQEAVASFLSKNKK</sequence>
<name>A0A177L9L1_9BACI</name>
<evidence type="ECO:0000256" key="1">
    <source>
        <dbReference type="ARBA" id="ARBA00023239"/>
    </source>
</evidence>
<reference evidence="2 3" key="1">
    <citation type="submission" date="2016-01" db="EMBL/GenBank/DDBJ databases">
        <title>Investigation of taxonomic status of Bacillus aminovorans.</title>
        <authorList>
            <person name="Verma A."/>
            <person name="Pal Y."/>
            <person name="Krishnamurthi S."/>
        </authorList>
    </citation>
    <scope>NUCLEOTIDE SEQUENCE [LARGE SCALE GENOMIC DNA]</scope>
    <source>
        <strain evidence="2 3">DSM 1314</strain>
    </source>
</reference>
<dbReference type="PANTHER" id="PTHR11941:SF27">
    <property type="entry name" value="ETHYLMALONYL-COA DECARBOXYLASE"/>
    <property type="match status" value="1"/>
</dbReference>
<gene>
    <name evidence="2" type="ORF">AWH49_01520</name>
</gene>
<dbReference type="GO" id="GO:0005829">
    <property type="term" value="C:cytosol"/>
    <property type="evidence" value="ECO:0007669"/>
    <property type="project" value="TreeGrafter"/>
</dbReference>
<keyword evidence="3" id="KW-1185">Reference proteome</keyword>
<protein>
    <submittedName>
        <fullName evidence="2">Enoyl-CoA hydratase</fullName>
    </submittedName>
</protein>
<dbReference type="AlphaFoldDB" id="A0A177L9L1"/>
<dbReference type="GO" id="GO:0006635">
    <property type="term" value="P:fatty acid beta-oxidation"/>
    <property type="evidence" value="ECO:0007669"/>
    <property type="project" value="TreeGrafter"/>
</dbReference>
<dbReference type="RefSeq" id="WP_063964977.1">
    <property type="nucleotide sequence ID" value="NZ_JBCNAN010000043.1"/>
</dbReference>
<dbReference type="PANTHER" id="PTHR11941">
    <property type="entry name" value="ENOYL-COA HYDRATASE-RELATED"/>
    <property type="match status" value="1"/>
</dbReference>
<dbReference type="GO" id="GO:0016829">
    <property type="term" value="F:lyase activity"/>
    <property type="evidence" value="ECO:0007669"/>
    <property type="project" value="UniProtKB-KW"/>
</dbReference>
<dbReference type="SUPFAM" id="SSF52096">
    <property type="entry name" value="ClpP/crotonase"/>
    <property type="match status" value="1"/>
</dbReference>
<organism evidence="2 3">
    <name type="scientific">Domibacillus aminovorans</name>
    <dbReference type="NCBI Taxonomy" id="29332"/>
    <lineage>
        <taxon>Bacteria</taxon>
        <taxon>Bacillati</taxon>
        <taxon>Bacillota</taxon>
        <taxon>Bacilli</taxon>
        <taxon>Bacillales</taxon>
        <taxon>Bacillaceae</taxon>
        <taxon>Domibacillus</taxon>
    </lineage>
</organism>
<comment type="caution">
    <text evidence="2">The sequence shown here is derived from an EMBL/GenBank/DDBJ whole genome shotgun (WGS) entry which is preliminary data.</text>
</comment>
<evidence type="ECO:0000313" key="3">
    <source>
        <dbReference type="Proteomes" id="UP000076935"/>
    </source>
</evidence>
<keyword evidence="1" id="KW-0456">Lyase</keyword>
<proteinExistence type="predicted"/>
<accession>A0A177L9L1</accession>
<dbReference type="CDD" id="cd06558">
    <property type="entry name" value="crotonase-like"/>
    <property type="match status" value="1"/>
</dbReference>
<dbReference type="STRING" id="29332.AWH48_10355"/>
<dbReference type="EMBL" id="LQWY01000012">
    <property type="protein sequence ID" value="OAH62174.1"/>
    <property type="molecule type" value="Genomic_DNA"/>
</dbReference>
<dbReference type="InterPro" id="IPR029045">
    <property type="entry name" value="ClpP/crotonase-like_dom_sf"/>
</dbReference>
<dbReference type="Gene3D" id="3.90.226.10">
    <property type="entry name" value="2-enoyl-CoA Hydratase, Chain A, domain 1"/>
    <property type="match status" value="1"/>
</dbReference>
<dbReference type="Proteomes" id="UP000076935">
    <property type="component" value="Unassembled WGS sequence"/>
</dbReference>